<feature type="region of interest" description="Disordered" evidence="2">
    <location>
        <begin position="320"/>
        <end position="339"/>
    </location>
</feature>
<dbReference type="AlphaFoldDB" id="A0A0D3JGJ4"/>
<dbReference type="Proteomes" id="UP000013827">
    <property type="component" value="Unassembled WGS sequence"/>
</dbReference>
<keyword evidence="1" id="KW-0175">Coiled coil</keyword>
<sequence>MTPAEAEQAAAAEGCTATAEEGALLYARELGAEASTAAAAAAAAEPMTAAEAEQAAAAEGLTLVRSSRSRSGFEGVYANSKCIGFVVGRRVDGRTRHIGCTATAEEGALLYARELGAEASAAAAAGAAGAAAESMTVAEVEQAAAAEGLTLVRSSRSSTGFEGVCAKSKGRGFNVTRRRDGRTQHIGCTATAEEGALLYARKLGAEASAAAAAAAAAAAGAAAEPMTAAEAEQAAAAEGLTLVRSSRSKSGFEGVCAKSKGNGFVAVKGVRGAKQYLGYAATAEEGALLYARHLGEEASAAAHAAEDEYAGRQAVEMSNAAVEGSREAQPATASRTRPRHKLIQGRRVQRLMGLPAEIHALVLEHLAASAPPASFVACAAACAALLEVYTRHRAQLWCSALSRRVRLQGALPGVQRDWQALYRALLGGRDGLEAKGWADDNKLDNADEMRHAWWQADALAFSAVNGLVLVRYRGYEDEGEDEWRPLTQLRPYEERPSALWRSTKRTKGEAVEVAWAPPDHPTARWEAKVIAVRARKAKKKELSKLLKAIPVSKQLFGEVGERARYDAARSGGPVDESTFRAQLQHFTWGLFADWDAELWENVLLAGGAVLGSLLPAPPDCKDLRPLDGNGGASWCAGVLHVGDDLEKDYLAARADAEAEAAAAEEEEGESEGEAEAGAPVTARYEKGEYRFAREKNCDLRLLDFETFGGFGDGVRRILRQAADQLSNKLSHAQHLDEVTWTTKNWHGLQMQRLSVVLHTAVAWQTVNELACGDSGIVHGAKCIAVLNGVA</sequence>
<evidence type="ECO:0000256" key="2">
    <source>
        <dbReference type="SAM" id="MobiDB-lite"/>
    </source>
</evidence>
<dbReference type="RefSeq" id="XP_005775058.1">
    <property type="nucleotide sequence ID" value="XM_005775001.1"/>
</dbReference>
<organism evidence="3 4">
    <name type="scientific">Emiliania huxleyi (strain CCMP1516)</name>
    <dbReference type="NCBI Taxonomy" id="280463"/>
    <lineage>
        <taxon>Eukaryota</taxon>
        <taxon>Haptista</taxon>
        <taxon>Haptophyta</taxon>
        <taxon>Prymnesiophyceae</taxon>
        <taxon>Isochrysidales</taxon>
        <taxon>Noelaerhabdaceae</taxon>
        <taxon>Emiliania</taxon>
    </lineage>
</organism>
<accession>A0A0D3JGJ4</accession>
<feature type="coiled-coil region" evidence="1">
    <location>
        <begin position="646"/>
        <end position="673"/>
    </location>
</feature>
<dbReference type="EnsemblProtists" id="EOD22629">
    <property type="protein sequence ID" value="EOD22629"/>
    <property type="gene ID" value="EMIHUDRAFT_116619"/>
</dbReference>
<dbReference type="PaxDb" id="2903-EOD22629"/>
<evidence type="ECO:0008006" key="5">
    <source>
        <dbReference type="Google" id="ProtNLM"/>
    </source>
</evidence>
<dbReference type="HOGENOM" id="CLU_355440_0_0_1"/>
<dbReference type="KEGG" id="ehx:EMIHUDRAFT_116619"/>
<dbReference type="GeneID" id="17268176"/>
<protein>
    <recommendedName>
        <fullName evidence="5">AP2/ERF domain-containing protein</fullName>
    </recommendedName>
</protein>
<keyword evidence="4" id="KW-1185">Reference proteome</keyword>
<evidence type="ECO:0000256" key="1">
    <source>
        <dbReference type="SAM" id="Coils"/>
    </source>
</evidence>
<reference evidence="3" key="2">
    <citation type="submission" date="2024-10" db="UniProtKB">
        <authorList>
            <consortium name="EnsemblProtists"/>
        </authorList>
    </citation>
    <scope>IDENTIFICATION</scope>
</reference>
<proteinExistence type="predicted"/>
<reference evidence="4" key="1">
    <citation type="journal article" date="2013" name="Nature">
        <title>Pan genome of the phytoplankton Emiliania underpins its global distribution.</title>
        <authorList>
            <person name="Read B.A."/>
            <person name="Kegel J."/>
            <person name="Klute M.J."/>
            <person name="Kuo A."/>
            <person name="Lefebvre S.C."/>
            <person name="Maumus F."/>
            <person name="Mayer C."/>
            <person name="Miller J."/>
            <person name="Monier A."/>
            <person name="Salamov A."/>
            <person name="Young J."/>
            <person name="Aguilar M."/>
            <person name="Claverie J.M."/>
            <person name="Frickenhaus S."/>
            <person name="Gonzalez K."/>
            <person name="Herman E.K."/>
            <person name="Lin Y.C."/>
            <person name="Napier J."/>
            <person name="Ogata H."/>
            <person name="Sarno A.F."/>
            <person name="Shmutz J."/>
            <person name="Schroeder D."/>
            <person name="de Vargas C."/>
            <person name="Verret F."/>
            <person name="von Dassow P."/>
            <person name="Valentin K."/>
            <person name="Van de Peer Y."/>
            <person name="Wheeler G."/>
            <person name="Dacks J.B."/>
            <person name="Delwiche C.F."/>
            <person name="Dyhrman S.T."/>
            <person name="Glockner G."/>
            <person name="John U."/>
            <person name="Richards T."/>
            <person name="Worden A.Z."/>
            <person name="Zhang X."/>
            <person name="Grigoriev I.V."/>
            <person name="Allen A.E."/>
            <person name="Bidle K."/>
            <person name="Borodovsky M."/>
            <person name="Bowler C."/>
            <person name="Brownlee C."/>
            <person name="Cock J.M."/>
            <person name="Elias M."/>
            <person name="Gladyshev V.N."/>
            <person name="Groth M."/>
            <person name="Guda C."/>
            <person name="Hadaegh A."/>
            <person name="Iglesias-Rodriguez M.D."/>
            <person name="Jenkins J."/>
            <person name="Jones B.M."/>
            <person name="Lawson T."/>
            <person name="Leese F."/>
            <person name="Lindquist E."/>
            <person name="Lobanov A."/>
            <person name="Lomsadze A."/>
            <person name="Malik S.B."/>
            <person name="Marsh M.E."/>
            <person name="Mackinder L."/>
            <person name="Mock T."/>
            <person name="Mueller-Roeber B."/>
            <person name="Pagarete A."/>
            <person name="Parker M."/>
            <person name="Probert I."/>
            <person name="Quesneville H."/>
            <person name="Raines C."/>
            <person name="Rensing S.A."/>
            <person name="Riano-Pachon D.M."/>
            <person name="Richier S."/>
            <person name="Rokitta S."/>
            <person name="Shiraiwa Y."/>
            <person name="Soanes D.M."/>
            <person name="van der Giezen M."/>
            <person name="Wahlund T.M."/>
            <person name="Williams B."/>
            <person name="Wilson W."/>
            <person name="Wolfe G."/>
            <person name="Wurch L.L."/>
        </authorList>
    </citation>
    <scope>NUCLEOTIDE SEQUENCE</scope>
</reference>
<evidence type="ECO:0000313" key="4">
    <source>
        <dbReference type="Proteomes" id="UP000013827"/>
    </source>
</evidence>
<evidence type="ECO:0000313" key="3">
    <source>
        <dbReference type="EnsemblProtists" id="EOD22629"/>
    </source>
</evidence>
<name>A0A0D3JGJ4_EMIH1</name>